<gene>
    <name evidence="8" type="primary">Cyt_0</name>
    <name evidence="8" type="ORF">PIACAY_R06520</name>
</gene>
<organism evidence="8 9">
    <name type="scientific">Piaya cayana</name>
    <name type="common">Common squirrel cuckoo</name>
    <dbReference type="NCBI Taxonomy" id="33601"/>
    <lineage>
        <taxon>Eukaryota</taxon>
        <taxon>Metazoa</taxon>
        <taxon>Chordata</taxon>
        <taxon>Craniata</taxon>
        <taxon>Vertebrata</taxon>
        <taxon>Euteleostomi</taxon>
        <taxon>Archelosauria</taxon>
        <taxon>Archosauria</taxon>
        <taxon>Dinosauria</taxon>
        <taxon>Saurischia</taxon>
        <taxon>Theropoda</taxon>
        <taxon>Coelurosauria</taxon>
        <taxon>Aves</taxon>
        <taxon>Neognathae</taxon>
        <taxon>Neoaves</taxon>
        <taxon>Otidimorphae</taxon>
        <taxon>Cuculiformes</taxon>
        <taxon>Coccyzidae</taxon>
        <taxon>Piaya</taxon>
    </lineage>
</organism>
<keyword evidence="6" id="KW-0732">Signal</keyword>
<feature type="domain" description="Cystatin" evidence="7">
    <location>
        <begin position="24"/>
        <end position="135"/>
    </location>
</feature>
<evidence type="ECO:0000259" key="7">
    <source>
        <dbReference type="SMART" id="SM00043"/>
    </source>
</evidence>
<dbReference type="GO" id="GO:0005737">
    <property type="term" value="C:cytoplasm"/>
    <property type="evidence" value="ECO:0007669"/>
    <property type="project" value="TreeGrafter"/>
</dbReference>
<dbReference type="GO" id="GO:0005615">
    <property type="term" value="C:extracellular space"/>
    <property type="evidence" value="ECO:0007669"/>
    <property type="project" value="TreeGrafter"/>
</dbReference>
<dbReference type="PANTHER" id="PTHR46186:SF2">
    <property type="entry name" value="CYSTATIN"/>
    <property type="match status" value="1"/>
</dbReference>
<dbReference type="Proteomes" id="UP000653271">
    <property type="component" value="Unassembled WGS sequence"/>
</dbReference>
<dbReference type="GO" id="GO:0031982">
    <property type="term" value="C:vesicle"/>
    <property type="evidence" value="ECO:0007669"/>
    <property type="project" value="TreeGrafter"/>
</dbReference>
<evidence type="ECO:0000256" key="3">
    <source>
        <dbReference type="ARBA" id="ARBA00022704"/>
    </source>
</evidence>
<evidence type="ECO:0000313" key="8">
    <source>
        <dbReference type="EMBL" id="NWH79612.1"/>
    </source>
</evidence>
<dbReference type="InterPro" id="IPR018073">
    <property type="entry name" value="Prot_inh_cystat_CS"/>
</dbReference>
<keyword evidence="9" id="KW-1185">Reference proteome</keyword>
<evidence type="ECO:0000256" key="4">
    <source>
        <dbReference type="ARBA" id="ARBA00023157"/>
    </source>
</evidence>
<comment type="similarity">
    <text evidence="1">Belongs to the cystatin family.</text>
</comment>
<accession>A0A850XDQ8</accession>
<sequence>MAAALGRAMLLLVLLAAVLAGSEHLLGAPEEIRDPENDEGLQQALNFAVMEYNRGNNDRFSSKVVRIISARRQIVSGLNYMVEVEIARTTCLNPPSDLQNCPVQPKSEVGSKARCYQPLPLVWLMERYRHSVPCL</sequence>
<dbReference type="Gene3D" id="3.10.450.10">
    <property type="match status" value="1"/>
</dbReference>
<evidence type="ECO:0000256" key="2">
    <source>
        <dbReference type="ARBA" id="ARBA00022690"/>
    </source>
</evidence>
<dbReference type="InterPro" id="IPR046350">
    <property type="entry name" value="Cystatin_sf"/>
</dbReference>
<comment type="caution">
    <text evidence="8">The sequence shown here is derived from an EMBL/GenBank/DDBJ whole genome shotgun (WGS) entry which is preliminary data.</text>
</comment>
<dbReference type="Pfam" id="PF00031">
    <property type="entry name" value="Cystatin"/>
    <property type="match status" value="1"/>
</dbReference>
<feature type="non-terminal residue" evidence="8">
    <location>
        <position position="1"/>
    </location>
</feature>
<evidence type="ECO:0000256" key="1">
    <source>
        <dbReference type="ARBA" id="ARBA00009403"/>
    </source>
</evidence>
<dbReference type="GO" id="GO:0004869">
    <property type="term" value="F:cysteine-type endopeptidase inhibitor activity"/>
    <property type="evidence" value="ECO:0007669"/>
    <property type="project" value="UniProtKB-KW"/>
</dbReference>
<evidence type="ECO:0000256" key="6">
    <source>
        <dbReference type="SAM" id="SignalP"/>
    </source>
</evidence>
<dbReference type="InterPro" id="IPR000010">
    <property type="entry name" value="Cystatin_dom"/>
</dbReference>
<keyword evidence="3" id="KW-0789">Thiol protease inhibitor</keyword>
<dbReference type="AlphaFoldDB" id="A0A850XDQ8"/>
<reference evidence="8" key="1">
    <citation type="submission" date="2019-09" db="EMBL/GenBank/DDBJ databases">
        <title>Bird 10,000 Genomes (B10K) Project - Family phase.</title>
        <authorList>
            <person name="Zhang G."/>
        </authorList>
    </citation>
    <scope>NUCLEOTIDE SEQUENCE</scope>
    <source>
        <strain evidence="8">B10K-DU-008-47</strain>
        <tissue evidence="8">Mixed tissue sample</tissue>
    </source>
</reference>
<feature type="signal peptide" evidence="6">
    <location>
        <begin position="1"/>
        <end position="20"/>
    </location>
</feature>
<evidence type="ECO:0000256" key="5">
    <source>
        <dbReference type="ARBA" id="ARBA00078073"/>
    </source>
</evidence>
<protein>
    <recommendedName>
        <fullName evidence="5">Egg-white cystatin</fullName>
    </recommendedName>
</protein>
<dbReference type="PROSITE" id="PS00287">
    <property type="entry name" value="CYSTATIN"/>
    <property type="match status" value="1"/>
</dbReference>
<name>A0A850XDQ8_PIACA</name>
<evidence type="ECO:0000313" key="9">
    <source>
        <dbReference type="Proteomes" id="UP000653271"/>
    </source>
</evidence>
<dbReference type="EMBL" id="WAAB01019786">
    <property type="protein sequence ID" value="NWH79612.1"/>
    <property type="molecule type" value="Genomic_DNA"/>
</dbReference>
<dbReference type="PANTHER" id="PTHR46186">
    <property type="entry name" value="CYSTATIN"/>
    <property type="match status" value="1"/>
</dbReference>
<dbReference type="SMART" id="SM00043">
    <property type="entry name" value="CY"/>
    <property type="match status" value="1"/>
</dbReference>
<keyword evidence="2" id="KW-0646">Protease inhibitor</keyword>
<feature type="chain" id="PRO_5032499871" description="Egg-white cystatin" evidence="6">
    <location>
        <begin position="21"/>
        <end position="135"/>
    </location>
</feature>
<keyword evidence="4" id="KW-1015">Disulfide bond</keyword>
<proteinExistence type="inferred from homology"/>
<dbReference type="OrthoDB" id="1908104at2759"/>
<feature type="non-terminal residue" evidence="8">
    <location>
        <position position="135"/>
    </location>
</feature>
<dbReference type="CDD" id="cd00042">
    <property type="entry name" value="CY"/>
    <property type="match status" value="1"/>
</dbReference>
<dbReference type="SUPFAM" id="SSF54403">
    <property type="entry name" value="Cystatin/monellin"/>
    <property type="match status" value="1"/>
</dbReference>
<dbReference type="FunFam" id="3.10.450.10:FF:000004">
    <property type="entry name" value="Cystatin C"/>
    <property type="match status" value="1"/>
</dbReference>